<protein>
    <recommendedName>
        <fullName evidence="4">PepSY domain-containing protein</fullName>
    </recommendedName>
</protein>
<feature type="region of interest" description="Disordered" evidence="1">
    <location>
        <begin position="91"/>
        <end position="114"/>
    </location>
</feature>
<accession>A0AAJ1F000</accession>
<dbReference type="EMBL" id="JAKUDL010000003">
    <property type="protein sequence ID" value="MCH4294576.1"/>
    <property type="molecule type" value="Genomic_DNA"/>
</dbReference>
<sequence length="114" mass="12499">MSRRLPLGIIITSLLLQGKVAASAIELEHYEAKRLVSEGQILSLDATLEGVAAFCQGKLLDAHLYQDGDSWRYDLQFGFQRGQITHLSVDASSGKLSPDSVLPDECQTHETATR</sequence>
<name>A0AAJ1F000_9GAMM</name>
<evidence type="ECO:0000313" key="2">
    <source>
        <dbReference type="EMBL" id="MCH4294576.1"/>
    </source>
</evidence>
<organism evidence="2 3">
    <name type="scientific">Shewanella zhuhaiensis</name>
    <dbReference type="NCBI Taxonomy" id="2919576"/>
    <lineage>
        <taxon>Bacteria</taxon>
        <taxon>Pseudomonadati</taxon>
        <taxon>Pseudomonadota</taxon>
        <taxon>Gammaproteobacteria</taxon>
        <taxon>Alteromonadales</taxon>
        <taxon>Shewanellaceae</taxon>
        <taxon>Shewanella</taxon>
    </lineage>
</organism>
<proteinExistence type="predicted"/>
<gene>
    <name evidence="2" type="ORF">MJ923_09715</name>
</gene>
<reference evidence="2 3" key="1">
    <citation type="submission" date="2022-02" db="EMBL/GenBank/DDBJ databases">
        <title>The genome sequence of Shewanella sp. 3B26.</title>
        <authorList>
            <person name="Du J."/>
        </authorList>
    </citation>
    <scope>NUCLEOTIDE SEQUENCE [LARGE SCALE GENOMIC DNA]</scope>
    <source>
        <strain evidence="2 3">3B26</strain>
    </source>
</reference>
<evidence type="ECO:0008006" key="4">
    <source>
        <dbReference type="Google" id="ProtNLM"/>
    </source>
</evidence>
<evidence type="ECO:0000256" key="1">
    <source>
        <dbReference type="SAM" id="MobiDB-lite"/>
    </source>
</evidence>
<dbReference type="AlphaFoldDB" id="A0AAJ1F000"/>
<dbReference type="RefSeq" id="WP_240590910.1">
    <property type="nucleotide sequence ID" value="NZ_JAKUDL010000003.1"/>
</dbReference>
<comment type="caution">
    <text evidence="2">The sequence shown here is derived from an EMBL/GenBank/DDBJ whole genome shotgun (WGS) entry which is preliminary data.</text>
</comment>
<evidence type="ECO:0000313" key="3">
    <source>
        <dbReference type="Proteomes" id="UP001297581"/>
    </source>
</evidence>
<keyword evidence="3" id="KW-1185">Reference proteome</keyword>
<dbReference type="Proteomes" id="UP001297581">
    <property type="component" value="Unassembled WGS sequence"/>
</dbReference>